<gene>
    <name evidence="1" type="ORF">F4820DRAFT_401352</name>
</gene>
<comment type="caution">
    <text evidence="1">The sequence shown here is derived from an EMBL/GenBank/DDBJ whole genome shotgun (WGS) entry which is preliminary data.</text>
</comment>
<evidence type="ECO:0000313" key="2">
    <source>
        <dbReference type="Proteomes" id="UP001497700"/>
    </source>
</evidence>
<accession>A0ACB9ZK15</accession>
<dbReference type="Proteomes" id="UP001497700">
    <property type="component" value="Unassembled WGS sequence"/>
</dbReference>
<keyword evidence="1" id="KW-0378">Hydrolase</keyword>
<name>A0ACB9ZK15_9PEZI</name>
<organism evidence="1 2">
    <name type="scientific">Hypoxylon rubiginosum</name>
    <dbReference type="NCBI Taxonomy" id="110542"/>
    <lineage>
        <taxon>Eukaryota</taxon>
        <taxon>Fungi</taxon>
        <taxon>Dikarya</taxon>
        <taxon>Ascomycota</taxon>
        <taxon>Pezizomycotina</taxon>
        <taxon>Sordariomycetes</taxon>
        <taxon>Xylariomycetidae</taxon>
        <taxon>Xylariales</taxon>
        <taxon>Hypoxylaceae</taxon>
        <taxon>Hypoxylon</taxon>
    </lineage>
</organism>
<dbReference type="EMBL" id="MU393421">
    <property type="protein sequence ID" value="KAI4871078.1"/>
    <property type="molecule type" value="Genomic_DNA"/>
</dbReference>
<keyword evidence="2" id="KW-1185">Reference proteome</keyword>
<evidence type="ECO:0000313" key="1">
    <source>
        <dbReference type="EMBL" id="KAI4871078.1"/>
    </source>
</evidence>
<protein>
    <submittedName>
        <fullName evidence="1">Alpha/beta hydrolase fold-domain-containing protein</fullName>
    </submittedName>
</protein>
<sequence>MSTNDKKRQSGAGPLEIFWAVVPKVPLILKVILLHLLGRSESAQYLDLRSDVTISFLRSLLSPAKPRSVSEVQDMTLRDPGVKGKMWVSTMASQVPPEEGIRDALFAAIDAMSGPEQKGAPPLAVPDIVPVEAEWTGYRAGATRDSKPPAIPEEEKYRELMKECTSSTTILYLHGGAYYLCDPATHRPFVAKLAKLTGGRAYSVRYRLAPQHPFPAALLDALVSYFTLLYPPPGSAHEAVAPADLVITGDSAGGNLCMALLQLLLELRRQDRKVAWFGAEREVPLPAAVTPMSPWVDLVQTMPSLTDNGRWDYLPPPRLLSRDRGHQPPADGLWPADPPRRHVYVADAYMLHPLGSLHLARSWAGAPPVYLCCGWETLQDEDRYLASRLARDGVAVVFEEFQAMPHVFAAMLPQSAEARRCVDGLTNFIKAACEDPGKIVPSYKMVKAKTLEEVDIDVDQLTSFTDADVRDMARNMVSEQQSPFPDVPAKI</sequence>
<proteinExistence type="predicted"/>
<reference evidence="1 2" key="1">
    <citation type="journal article" date="2022" name="New Phytol.">
        <title>Ecological generalism drives hyperdiversity of secondary metabolite gene clusters in xylarialean endophytes.</title>
        <authorList>
            <person name="Franco M.E.E."/>
            <person name="Wisecaver J.H."/>
            <person name="Arnold A.E."/>
            <person name="Ju Y.M."/>
            <person name="Slot J.C."/>
            <person name="Ahrendt S."/>
            <person name="Moore L.P."/>
            <person name="Eastman K.E."/>
            <person name="Scott K."/>
            <person name="Konkel Z."/>
            <person name="Mondo S.J."/>
            <person name="Kuo A."/>
            <person name="Hayes R.D."/>
            <person name="Haridas S."/>
            <person name="Andreopoulos B."/>
            <person name="Riley R."/>
            <person name="LaButti K."/>
            <person name="Pangilinan J."/>
            <person name="Lipzen A."/>
            <person name="Amirebrahimi M."/>
            <person name="Yan J."/>
            <person name="Adam C."/>
            <person name="Keymanesh K."/>
            <person name="Ng V."/>
            <person name="Louie K."/>
            <person name="Northen T."/>
            <person name="Drula E."/>
            <person name="Henrissat B."/>
            <person name="Hsieh H.M."/>
            <person name="Youens-Clark K."/>
            <person name="Lutzoni F."/>
            <person name="Miadlikowska J."/>
            <person name="Eastwood D.C."/>
            <person name="Hamelin R.C."/>
            <person name="Grigoriev I.V."/>
            <person name="U'Ren J.M."/>
        </authorList>
    </citation>
    <scope>NUCLEOTIDE SEQUENCE [LARGE SCALE GENOMIC DNA]</scope>
    <source>
        <strain evidence="1 2">CBS 119005</strain>
    </source>
</reference>